<feature type="transmembrane region" description="Helical" evidence="11">
    <location>
        <begin position="161"/>
        <end position="178"/>
    </location>
</feature>
<comment type="similarity">
    <text evidence="2">Belongs to the G-protein coupled receptor 2 family.</text>
</comment>
<dbReference type="Pfam" id="PF02793">
    <property type="entry name" value="HRM"/>
    <property type="match status" value="1"/>
</dbReference>
<dbReference type="PROSITE" id="PS50261">
    <property type="entry name" value="G_PROTEIN_RECEP_F2_4"/>
    <property type="match status" value="1"/>
</dbReference>
<dbReference type="PRINTS" id="PR00249">
    <property type="entry name" value="GPCRSECRETIN"/>
</dbReference>
<protein>
    <submittedName>
        <fullName evidence="14">(diamondback moth) hypothetical protein</fullName>
    </submittedName>
</protein>
<evidence type="ECO:0000256" key="7">
    <source>
        <dbReference type="ARBA" id="ARBA00023136"/>
    </source>
</evidence>
<dbReference type="InterPro" id="IPR036445">
    <property type="entry name" value="GPCR_2_extracell_dom_sf"/>
</dbReference>
<keyword evidence="5 11" id="KW-1133">Transmembrane helix</keyword>
<reference evidence="14" key="1">
    <citation type="submission" date="2020-11" db="EMBL/GenBank/DDBJ databases">
        <authorList>
            <person name="Whiteford S."/>
        </authorList>
    </citation>
    <scope>NUCLEOTIDE SEQUENCE</scope>
</reference>
<evidence type="ECO:0000256" key="3">
    <source>
        <dbReference type="ARBA" id="ARBA00022475"/>
    </source>
</evidence>
<feature type="transmembrane region" description="Helical" evidence="11">
    <location>
        <begin position="318"/>
        <end position="337"/>
    </location>
</feature>
<evidence type="ECO:0000256" key="1">
    <source>
        <dbReference type="ARBA" id="ARBA00004651"/>
    </source>
</evidence>
<comment type="subcellular location">
    <subcellularLocation>
        <location evidence="1">Cell membrane</location>
        <topology evidence="1">Multi-pass membrane protein</topology>
    </subcellularLocation>
</comment>
<keyword evidence="8" id="KW-0675">Receptor</keyword>
<dbReference type="CDD" id="cd15260">
    <property type="entry name" value="7tmB1_NPR_B4_insect-like"/>
    <property type="match status" value="1"/>
</dbReference>
<evidence type="ECO:0000256" key="9">
    <source>
        <dbReference type="ARBA" id="ARBA00023180"/>
    </source>
</evidence>
<dbReference type="InterPro" id="IPR017983">
    <property type="entry name" value="GPCR_2_secretin-like_CS"/>
</dbReference>
<dbReference type="Gene3D" id="1.20.1070.10">
    <property type="entry name" value="Rhodopsin 7-helix transmembrane proteins"/>
    <property type="match status" value="1"/>
</dbReference>
<evidence type="ECO:0000256" key="8">
    <source>
        <dbReference type="ARBA" id="ARBA00023170"/>
    </source>
</evidence>
<keyword evidence="15" id="KW-1185">Reference proteome</keyword>
<feature type="transmembrane region" description="Helical" evidence="11">
    <location>
        <begin position="127"/>
        <end position="149"/>
    </location>
</feature>
<dbReference type="InterPro" id="IPR017981">
    <property type="entry name" value="GPCR_2-like_7TM"/>
</dbReference>
<feature type="transmembrane region" description="Helical" evidence="11">
    <location>
        <begin position="236"/>
        <end position="255"/>
    </location>
</feature>
<dbReference type="GO" id="GO:0005886">
    <property type="term" value="C:plasma membrane"/>
    <property type="evidence" value="ECO:0007669"/>
    <property type="project" value="UniProtKB-SubCell"/>
</dbReference>
<dbReference type="SUPFAM" id="SSF111418">
    <property type="entry name" value="Hormone receptor domain"/>
    <property type="match status" value="1"/>
</dbReference>
<keyword evidence="10" id="KW-0807">Transducer</keyword>
<feature type="transmembrane region" description="Helical" evidence="11">
    <location>
        <begin position="275"/>
        <end position="297"/>
    </location>
</feature>
<dbReference type="InterPro" id="IPR050332">
    <property type="entry name" value="GPCR_2"/>
</dbReference>
<keyword evidence="9" id="KW-0325">Glycoprotein</keyword>
<dbReference type="PANTHER" id="PTHR45620">
    <property type="entry name" value="PDF RECEPTOR-LIKE PROTEIN-RELATED"/>
    <property type="match status" value="1"/>
</dbReference>
<evidence type="ECO:0000256" key="2">
    <source>
        <dbReference type="ARBA" id="ARBA00005314"/>
    </source>
</evidence>
<keyword evidence="6" id="KW-0297">G-protein coupled receptor</keyword>
<evidence type="ECO:0000256" key="11">
    <source>
        <dbReference type="SAM" id="Phobius"/>
    </source>
</evidence>
<evidence type="ECO:0000256" key="6">
    <source>
        <dbReference type="ARBA" id="ARBA00023040"/>
    </source>
</evidence>
<evidence type="ECO:0000313" key="15">
    <source>
        <dbReference type="Proteomes" id="UP000653454"/>
    </source>
</evidence>
<dbReference type="GO" id="GO:0007166">
    <property type="term" value="P:cell surface receptor signaling pathway"/>
    <property type="evidence" value="ECO:0007669"/>
    <property type="project" value="InterPro"/>
</dbReference>
<dbReference type="InterPro" id="IPR001879">
    <property type="entry name" value="GPCR_2_extracellular_dom"/>
</dbReference>
<evidence type="ECO:0000256" key="4">
    <source>
        <dbReference type="ARBA" id="ARBA00022692"/>
    </source>
</evidence>
<keyword evidence="4 11" id="KW-0812">Transmembrane</keyword>
<dbReference type="Gene3D" id="4.10.1240.10">
    <property type="entry name" value="GPCR, family 2, extracellular hormone receptor domain"/>
    <property type="match status" value="1"/>
</dbReference>
<dbReference type="PANTHER" id="PTHR45620:SF43">
    <property type="entry name" value="HECTOR, ISOFORM A"/>
    <property type="match status" value="1"/>
</dbReference>
<dbReference type="PROSITE" id="PS00649">
    <property type="entry name" value="G_PROTEIN_RECEP_F2_1"/>
    <property type="match status" value="1"/>
</dbReference>
<accession>A0A8S4GE13</accession>
<dbReference type="Proteomes" id="UP000653454">
    <property type="component" value="Unassembled WGS sequence"/>
</dbReference>
<dbReference type="AlphaFoldDB" id="A0A8S4GE13"/>
<dbReference type="Pfam" id="PF00002">
    <property type="entry name" value="7tm_2"/>
    <property type="match status" value="1"/>
</dbReference>
<dbReference type="GO" id="GO:0007188">
    <property type="term" value="P:adenylate cyclase-modulating G protein-coupled receptor signaling pathway"/>
    <property type="evidence" value="ECO:0007669"/>
    <property type="project" value="TreeGrafter"/>
</dbReference>
<dbReference type="GO" id="GO:0008528">
    <property type="term" value="F:G protein-coupled peptide receptor activity"/>
    <property type="evidence" value="ECO:0007669"/>
    <property type="project" value="TreeGrafter"/>
</dbReference>
<sequence length="423" mass="48289">MDPPSQNLSKEQKLELFVNMTIQCYKNVRGNRSEQFIEDEGEHAEDGPWCPRTFDGFACWDPAPAPSTAVQPCPGFIVGFDPRRLAYKKCLENGTWFALPGGKRPWTNYTTCIDMEDLGFRNVVNEIYVIGYAISVVALILSMLIFVYFRTLHCTRIRIHMHLFTSFTLNALLWITWYKTVVSYAVFAQENSIWCQLLHLATHYAMVCSYMWMFCEALHLHIALIVVFIRDKVAMRWFMCLGWVFPMILIAAYAIARIHADDAIERCWMDPSDTFWIISIPVVISLIASFVFLVNIVRVLITKLPAVNHHTPAAVKKAVRATLILIPLFGLHFVLIPLRPAPDSPGEKIYQLVSAVLTSFQGVCVAILFCFTNHDVLTAARTHFQRRFNTNEALPMTGESWASVSRSTLYKGHPILKSHVLYE</sequence>
<evidence type="ECO:0000259" key="12">
    <source>
        <dbReference type="PROSITE" id="PS50227"/>
    </source>
</evidence>
<feature type="transmembrane region" description="Helical" evidence="11">
    <location>
        <begin position="349"/>
        <end position="371"/>
    </location>
</feature>
<feature type="transmembrane region" description="Helical" evidence="11">
    <location>
        <begin position="210"/>
        <end position="229"/>
    </location>
</feature>
<gene>
    <name evidence="14" type="ORF">PLXY2_LOCUS15302</name>
</gene>
<evidence type="ECO:0000256" key="5">
    <source>
        <dbReference type="ARBA" id="ARBA00022989"/>
    </source>
</evidence>
<evidence type="ECO:0000259" key="13">
    <source>
        <dbReference type="PROSITE" id="PS50261"/>
    </source>
</evidence>
<dbReference type="InterPro" id="IPR000832">
    <property type="entry name" value="GPCR_2_secretin-like"/>
</dbReference>
<feature type="domain" description="G-protein coupled receptors family 2 profile 2" evidence="13">
    <location>
        <begin position="124"/>
        <end position="373"/>
    </location>
</feature>
<organism evidence="14 15">
    <name type="scientific">Plutella xylostella</name>
    <name type="common">Diamondback moth</name>
    <name type="synonym">Plutella maculipennis</name>
    <dbReference type="NCBI Taxonomy" id="51655"/>
    <lineage>
        <taxon>Eukaryota</taxon>
        <taxon>Metazoa</taxon>
        <taxon>Ecdysozoa</taxon>
        <taxon>Arthropoda</taxon>
        <taxon>Hexapoda</taxon>
        <taxon>Insecta</taxon>
        <taxon>Pterygota</taxon>
        <taxon>Neoptera</taxon>
        <taxon>Endopterygota</taxon>
        <taxon>Lepidoptera</taxon>
        <taxon>Glossata</taxon>
        <taxon>Ditrysia</taxon>
        <taxon>Yponomeutoidea</taxon>
        <taxon>Plutellidae</taxon>
        <taxon>Plutella</taxon>
    </lineage>
</organism>
<proteinExistence type="inferred from homology"/>
<dbReference type="PROSITE" id="PS50227">
    <property type="entry name" value="G_PROTEIN_RECEP_F2_3"/>
    <property type="match status" value="1"/>
</dbReference>
<evidence type="ECO:0000313" key="14">
    <source>
        <dbReference type="EMBL" id="CAG9137048.1"/>
    </source>
</evidence>
<dbReference type="SUPFAM" id="SSF81321">
    <property type="entry name" value="Family A G protein-coupled receptor-like"/>
    <property type="match status" value="1"/>
</dbReference>
<keyword evidence="3" id="KW-1003">Cell membrane</keyword>
<dbReference type="SMART" id="SM00008">
    <property type="entry name" value="HormR"/>
    <property type="match status" value="1"/>
</dbReference>
<keyword evidence="7 11" id="KW-0472">Membrane</keyword>
<name>A0A8S4GE13_PLUXY</name>
<feature type="domain" description="G-protein coupled receptors family 2 profile 1" evidence="12">
    <location>
        <begin position="23"/>
        <end position="116"/>
    </location>
</feature>
<evidence type="ECO:0000256" key="10">
    <source>
        <dbReference type="ARBA" id="ARBA00023224"/>
    </source>
</evidence>
<dbReference type="EMBL" id="CAJHNJ030000178">
    <property type="protein sequence ID" value="CAG9137048.1"/>
    <property type="molecule type" value="Genomic_DNA"/>
</dbReference>
<comment type="caution">
    <text evidence="14">The sequence shown here is derived from an EMBL/GenBank/DDBJ whole genome shotgun (WGS) entry which is preliminary data.</text>
</comment>